<dbReference type="Gene3D" id="3.30.470.20">
    <property type="entry name" value="ATP-grasp fold, B domain"/>
    <property type="match status" value="1"/>
</dbReference>
<evidence type="ECO:0000313" key="2">
    <source>
        <dbReference type="Proteomes" id="UP001209878"/>
    </source>
</evidence>
<dbReference type="AlphaFoldDB" id="A0AAD9PCA2"/>
<keyword evidence="2" id="KW-1185">Reference proteome</keyword>
<organism evidence="1 2">
    <name type="scientific">Ridgeia piscesae</name>
    <name type="common">Tubeworm</name>
    <dbReference type="NCBI Taxonomy" id="27915"/>
    <lineage>
        <taxon>Eukaryota</taxon>
        <taxon>Metazoa</taxon>
        <taxon>Spiralia</taxon>
        <taxon>Lophotrochozoa</taxon>
        <taxon>Annelida</taxon>
        <taxon>Polychaeta</taxon>
        <taxon>Sedentaria</taxon>
        <taxon>Canalipalpata</taxon>
        <taxon>Sabellida</taxon>
        <taxon>Siboglinidae</taxon>
        <taxon>Ridgeia</taxon>
    </lineage>
</organism>
<evidence type="ECO:0008006" key="3">
    <source>
        <dbReference type="Google" id="ProtNLM"/>
    </source>
</evidence>
<protein>
    <recommendedName>
        <fullName evidence="3">Tubulin tyrosine ligase-like family, member 10</fullName>
    </recommendedName>
</protein>
<dbReference type="Pfam" id="PF03133">
    <property type="entry name" value="TTL"/>
    <property type="match status" value="1"/>
</dbReference>
<dbReference type="InterPro" id="IPR027752">
    <property type="entry name" value="TTLL10"/>
</dbReference>
<evidence type="ECO:0000313" key="1">
    <source>
        <dbReference type="EMBL" id="KAK2192181.1"/>
    </source>
</evidence>
<dbReference type="InterPro" id="IPR004344">
    <property type="entry name" value="TTL/TTLL_fam"/>
</dbReference>
<dbReference type="GO" id="GO:0070737">
    <property type="term" value="F:protein-glycine ligase activity, elongating"/>
    <property type="evidence" value="ECO:0007669"/>
    <property type="project" value="TreeGrafter"/>
</dbReference>
<dbReference type="PANTHER" id="PTHR46810:SF1">
    <property type="entry name" value="INACTIVE POLYGLYCYLASE TTLL10"/>
    <property type="match status" value="1"/>
</dbReference>
<sequence>MWVDNWKQLSVVDMKEGRFMVNRIPKSTMLTNKLSLLTNLQRYERVSLSCTVNNQLALWLYEFVPETYRLDDQIDRKIFLDAFKDGDIWICKPAAMNRGKGIYLVRDVKQMRETLAARDERKKHRSTCPVTDDHIIQRYIMNPLLLDWRKFDIRAYMLVASMAPYLVLYHEGYARLCLLEYDCHERNLMAHLTNQFVQRQSCAYVSGKENTVWSMDRLNDYINLQVAPHKNLEHDWVFNGLTKRMKQIMLQCFQAVRNHFVSKIGFFELYGFDFLVDSEMNVSDRRSSGSQLICSWGGGGGREDGQESTHVLTPT</sequence>
<dbReference type="EMBL" id="JAODUO010000037">
    <property type="protein sequence ID" value="KAK2192181.1"/>
    <property type="molecule type" value="Genomic_DNA"/>
</dbReference>
<dbReference type="PROSITE" id="PS51221">
    <property type="entry name" value="TTL"/>
    <property type="match status" value="1"/>
</dbReference>
<dbReference type="PANTHER" id="PTHR46810">
    <property type="entry name" value="INACTIVE POLYGLYCYLASE TTLL10"/>
    <property type="match status" value="1"/>
</dbReference>
<reference evidence="1" key="1">
    <citation type="journal article" date="2023" name="Mol. Biol. Evol.">
        <title>Third-Generation Sequencing Reveals the Adaptive Role of the Epigenome in Three Deep-Sea Polychaetes.</title>
        <authorList>
            <person name="Perez M."/>
            <person name="Aroh O."/>
            <person name="Sun Y."/>
            <person name="Lan Y."/>
            <person name="Juniper S.K."/>
            <person name="Young C.R."/>
            <person name="Angers B."/>
            <person name="Qian P.Y."/>
        </authorList>
    </citation>
    <scope>NUCLEOTIDE SEQUENCE</scope>
    <source>
        <strain evidence="1">R07B-5</strain>
    </source>
</reference>
<dbReference type="SUPFAM" id="SSF56059">
    <property type="entry name" value="Glutathione synthetase ATP-binding domain-like"/>
    <property type="match status" value="1"/>
</dbReference>
<gene>
    <name evidence="1" type="ORF">NP493_37g07035</name>
</gene>
<name>A0AAD9PCA2_RIDPI</name>
<dbReference type="Proteomes" id="UP001209878">
    <property type="component" value="Unassembled WGS sequence"/>
</dbReference>
<accession>A0AAD9PCA2</accession>
<proteinExistence type="predicted"/>
<comment type="caution">
    <text evidence="1">The sequence shown here is derived from an EMBL/GenBank/DDBJ whole genome shotgun (WGS) entry which is preliminary data.</text>
</comment>